<dbReference type="CDD" id="cd02440">
    <property type="entry name" value="AdoMet_MTases"/>
    <property type="match status" value="1"/>
</dbReference>
<keyword evidence="3" id="KW-1185">Reference proteome</keyword>
<keyword evidence="2" id="KW-0489">Methyltransferase</keyword>
<accession>A0ABY9R3D8</accession>
<reference evidence="2" key="1">
    <citation type="submission" date="2023-09" db="EMBL/GenBank/DDBJ databases">
        <authorList>
            <consortium name="CW5 consortium"/>
            <person name="Lu C.-W."/>
        </authorList>
    </citation>
    <scope>NUCLEOTIDE SEQUENCE</scope>
    <source>
        <strain evidence="2">KPS</strain>
    </source>
</reference>
<dbReference type="InterPro" id="IPR029063">
    <property type="entry name" value="SAM-dependent_MTases_sf"/>
</dbReference>
<dbReference type="GO" id="GO:0008168">
    <property type="term" value="F:methyltransferase activity"/>
    <property type="evidence" value="ECO:0007669"/>
    <property type="project" value="UniProtKB-KW"/>
</dbReference>
<evidence type="ECO:0000313" key="2">
    <source>
        <dbReference type="EMBL" id="WMW66275.1"/>
    </source>
</evidence>
<dbReference type="Pfam" id="PF13649">
    <property type="entry name" value="Methyltransf_25"/>
    <property type="match status" value="1"/>
</dbReference>
<evidence type="ECO:0000313" key="3">
    <source>
        <dbReference type="Proteomes" id="UP001180616"/>
    </source>
</evidence>
<name>A0ABY9R3D8_9BACT</name>
<dbReference type="InterPro" id="IPR041698">
    <property type="entry name" value="Methyltransf_25"/>
</dbReference>
<proteinExistence type="predicted"/>
<dbReference type="GO" id="GO:0032259">
    <property type="term" value="P:methylation"/>
    <property type="evidence" value="ECO:0007669"/>
    <property type="project" value="UniProtKB-KW"/>
</dbReference>
<organism evidence="2 3">
    <name type="scientific">Nitratidesulfovibrio liaohensis</name>
    <dbReference type="NCBI Taxonomy" id="2604158"/>
    <lineage>
        <taxon>Bacteria</taxon>
        <taxon>Pseudomonadati</taxon>
        <taxon>Thermodesulfobacteriota</taxon>
        <taxon>Desulfovibrionia</taxon>
        <taxon>Desulfovibrionales</taxon>
        <taxon>Desulfovibrionaceae</taxon>
        <taxon>Nitratidesulfovibrio</taxon>
    </lineage>
</organism>
<dbReference type="RefSeq" id="WP_309542179.1">
    <property type="nucleotide sequence ID" value="NZ_CP133659.1"/>
</dbReference>
<dbReference type="SUPFAM" id="SSF53335">
    <property type="entry name" value="S-adenosyl-L-methionine-dependent methyltransferases"/>
    <property type="match status" value="1"/>
</dbReference>
<gene>
    <name evidence="2" type="ORF">KPS_000838</name>
</gene>
<keyword evidence="2" id="KW-0808">Transferase</keyword>
<protein>
    <submittedName>
        <fullName evidence="2">Methyltransferase domain-containing protein</fullName>
    </submittedName>
</protein>
<dbReference type="Proteomes" id="UP001180616">
    <property type="component" value="Chromosome"/>
</dbReference>
<dbReference type="Gene3D" id="3.40.50.150">
    <property type="entry name" value="Vaccinia Virus protein VP39"/>
    <property type="match status" value="1"/>
</dbReference>
<dbReference type="EMBL" id="CP133659">
    <property type="protein sequence ID" value="WMW66275.1"/>
    <property type="molecule type" value="Genomic_DNA"/>
</dbReference>
<evidence type="ECO:0000259" key="1">
    <source>
        <dbReference type="Pfam" id="PF13649"/>
    </source>
</evidence>
<sequence>MPDNQKTLQLLQEYYDNLYSQHGMSTESLGWSPQGQATRFAEVARNFPENTGSVLDIGCGFGQLEPVLRNRYPDIRYTGWDINANMLSHCTTGRLATFEQRNILEAPPSEGEHEVVVLIGALNTAFGDNDRTIRAMLAAMYTACSRMCILSATSAYADPEYKHESMWFYDPIDLFTFSRTLTRYVDLRHGYLPHDMMLVLYKP</sequence>
<feature type="domain" description="Methyltransferase" evidence="1">
    <location>
        <begin position="54"/>
        <end position="139"/>
    </location>
</feature>